<sequence>MTPRQRRLHNAGLETIAAASRKSWLGRFTPLAHIQSAWIKSMLTVWGECVGGKTRAQYRLENCGRFFSDVKDSGWSDSQLSRITDAIEQARKEGFRGEQAAARARTILWAIPLKDMIEESERRDDADFIEEVMLQTFKTDDPVYLVGMQFYTTRSKISDITRELQLVAPWLTNGEARKRVRWCLEIFRAKVFLAVRRKMKDA</sequence>
<evidence type="ECO:0000313" key="1">
    <source>
        <dbReference type="EMBL" id="VDR28567.1"/>
    </source>
</evidence>
<dbReference type="EMBL" id="LR131271">
    <property type="protein sequence ID" value="VDR28567.1"/>
    <property type="molecule type" value="Genomic_DNA"/>
</dbReference>
<dbReference type="Proteomes" id="UP000274346">
    <property type="component" value="Chromosome"/>
</dbReference>
<accession>A0A3P8JZJ1</accession>
<gene>
    <name evidence="1" type="ORF">NCTC13098_04951</name>
</gene>
<evidence type="ECO:0000313" key="2">
    <source>
        <dbReference type="Proteomes" id="UP000274346"/>
    </source>
</evidence>
<dbReference type="KEGG" id="rtg:NCTC13098_04951"/>
<proteinExistence type="predicted"/>
<name>A0A3P8JZJ1_RAOTE</name>
<reference evidence="1 2" key="1">
    <citation type="submission" date="2018-12" db="EMBL/GenBank/DDBJ databases">
        <authorList>
            <consortium name="Pathogen Informatics"/>
        </authorList>
    </citation>
    <scope>NUCLEOTIDE SEQUENCE [LARGE SCALE GENOMIC DNA]</scope>
    <source>
        <strain evidence="1 2">NCTC13098</strain>
    </source>
</reference>
<organism evidence="1 2">
    <name type="scientific">Raoultella terrigena</name>
    <name type="common">Klebsiella terrigena</name>
    <dbReference type="NCBI Taxonomy" id="577"/>
    <lineage>
        <taxon>Bacteria</taxon>
        <taxon>Pseudomonadati</taxon>
        <taxon>Pseudomonadota</taxon>
        <taxon>Gammaproteobacteria</taxon>
        <taxon>Enterobacterales</taxon>
        <taxon>Enterobacteriaceae</taxon>
        <taxon>Klebsiella/Raoultella group</taxon>
        <taxon>Raoultella</taxon>
    </lineage>
</organism>
<dbReference type="AlphaFoldDB" id="A0A3P8JZJ1"/>
<protein>
    <submittedName>
        <fullName evidence="1">Uncharacterized protein</fullName>
    </submittedName>
</protein>